<sequence length="67" mass="7473">MGILTPLYNLPNNVLEKQRMYQNTHKPIMLRGPRSNLYVGAYTALFITGMLGTAFAATSLVRGKKTE</sequence>
<keyword evidence="4 5" id="KW-0472">Membrane</keyword>
<organism evidence="6 7">
    <name type="scientific">Hebeloma cylindrosporum</name>
    <dbReference type="NCBI Taxonomy" id="76867"/>
    <lineage>
        <taxon>Eukaryota</taxon>
        <taxon>Fungi</taxon>
        <taxon>Dikarya</taxon>
        <taxon>Basidiomycota</taxon>
        <taxon>Agaricomycotina</taxon>
        <taxon>Agaricomycetes</taxon>
        <taxon>Agaricomycetidae</taxon>
        <taxon>Agaricales</taxon>
        <taxon>Agaricineae</taxon>
        <taxon>Hymenogastraceae</taxon>
        <taxon>Hebeloma</taxon>
    </lineage>
</organism>
<protein>
    <submittedName>
        <fullName evidence="6">Uncharacterized protein</fullName>
    </submittedName>
</protein>
<keyword evidence="2" id="KW-0999">Mitochondrion inner membrane</keyword>
<dbReference type="OrthoDB" id="5511599at2759"/>
<keyword evidence="7" id="KW-1185">Reference proteome</keyword>
<reference evidence="6 7" key="1">
    <citation type="submission" date="2014-04" db="EMBL/GenBank/DDBJ databases">
        <authorList>
            <consortium name="DOE Joint Genome Institute"/>
            <person name="Kuo A."/>
            <person name="Gay G."/>
            <person name="Dore J."/>
            <person name="Kohler A."/>
            <person name="Nagy L.G."/>
            <person name="Floudas D."/>
            <person name="Copeland A."/>
            <person name="Barry K.W."/>
            <person name="Cichocki N."/>
            <person name="Veneault-Fourrey C."/>
            <person name="LaButti K."/>
            <person name="Lindquist E.A."/>
            <person name="Lipzen A."/>
            <person name="Lundell T."/>
            <person name="Morin E."/>
            <person name="Murat C."/>
            <person name="Sun H."/>
            <person name="Tunlid A."/>
            <person name="Henrissat B."/>
            <person name="Grigoriev I.V."/>
            <person name="Hibbett D.S."/>
            <person name="Martin F."/>
            <person name="Nordberg H.P."/>
            <person name="Cantor M.N."/>
            <person name="Hua S.X."/>
        </authorList>
    </citation>
    <scope>NUCLEOTIDE SEQUENCE [LARGE SCALE GENOMIC DNA]</scope>
    <source>
        <strain evidence="7">h7</strain>
    </source>
</reference>
<dbReference type="HOGENOM" id="CLU_169147_3_0_1"/>
<accession>A0A0C3CCN1</accession>
<evidence type="ECO:0000313" key="6">
    <source>
        <dbReference type="EMBL" id="KIM46540.1"/>
    </source>
</evidence>
<evidence type="ECO:0000256" key="5">
    <source>
        <dbReference type="SAM" id="Phobius"/>
    </source>
</evidence>
<comment type="subcellular location">
    <subcellularLocation>
        <location evidence="1">Mitochondrion inner membrane</location>
    </subcellularLocation>
</comment>
<keyword evidence="3" id="KW-0496">Mitochondrion</keyword>
<reference evidence="7" key="2">
    <citation type="submission" date="2015-01" db="EMBL/GenBank/DDBJ databases">
        <title>Evolutionary Origins and Diversification of the Mycorrhizal Mutualists.</title>
        <authorList>
            <consortium name="DOE Joint Genome Institute"/>
            <consortium name="Mycorrhizal Genomics Consortium"/>
            <person name="Kohler A."/>
            <person name="Kuo A."/>
            <person name="Nagy L.G."/>
            <person name="Floudas D."/>
            <person name="Copeland A."/>
            <person name="Barry K.W."/>
            <person name="Cichocki N."/>
            <person name="Veneault-Fourrey C."/>
            <person name="LaButti K."/>
            <person name="Lindquist E.A."/>
            <person name="Lipzen A."/>
            <person name="Lundell T."/>
            <person name="Morin E."/>
            <person name="Murat C."/>
            <person name="Riley R."/>
            <person name="Ohm R."/>
            <person name="Sun H."/>
            <person name="Tunlid A."/>
            <person name="Henrissat B."/>
            <person name="Grigoriev I.V."/>
            <person name="Hibbett D.S."/>
            <person name="Martin F."/>
        </authorList>
    </citation>
    <scope>NUCLEOTIDE SEQUENCE [LARGE SCALE GENOMIC DNA]</scope>
    <source>
        <strain evidence="7">h7</strain>
    </source>
</reference>
<evidence type="ECO:0000256" key="1">
    <source>
        <dbReference type="ARBA" id="ARBA00004273"/>
    </source>
</evidence>
<feature type="transmembrane region" description="Helical" evidence="5">
    <location>
        <begin position="39"/>
        <end position="61"/>
    </location>
</feature>
<evidence type="ECO:0000256" key="3">
    <source>
        <dbReference type="ARBA" id="ARBA00023128"/>
    </source>
</evidence>
<dbReference type="EMBL" id="KN831771">
    <property type="protein sequence ID" value="KIM46540.1"/>
    <property type="molecule type" value="Genomic_DNA"/>
</dbReference>
<name>A0A0C3CCN1_HEBCY</name>
<dbReference type="Pfam" id="PF02238">
    <property type="entry name" value="COX7a"/>
    <property type="match status" value="1"/>
</dbReference>
<keyword evidence="5" id="KW-1133">Transmembrane helix</keyword>
<dbReference type="Proteomes" id="UP000053424">
    <property type="component" value="Unassembled WGS sequence"/>
</dbReference>
<proteinExistence type="predicted"/>
<evidence type="ECO:0000256" key="4">
    <source>
        <dbReference type="ARBA" id="ARBA00023136"/>
    </source>
</evidence>
<evidence type="ECO:0000256" key="2">
    <source>
        <dbReference type="ARBA" id="ARBA00022792"/>
    </source>
</evidence>
<dbReference type="InterPro" id="IPR039297">
    <property type="entry name" value="COX7a"/>
</dbReference>
<evidence type="ECO:0000313" key="7">
    <source>
        <dbReference type="Proteomes" id="UP000053424"/>
    </source>
</evidence>
<gene>
    <name evidence="6" type="ORF">M413DRAFT_24248</name>
</gene>
<dbReference type="AlphaFoldDB" id="A0A0C3CCN1"/>
<dbReference type="STRING" id="686832.A0A0C3CCN1"/>
<keyword evidence="5" id="KW-0812">Transmembrane</keyword>
<dbReference type="GO" id="GO:0005743">
    <property type="term" value="C:mitochondrial inner membrane"/>
    <property type="evidence" value="ECO:0007669"/>
    <property type="project" value="UniProtKB-SubCell"/>
</dbReference>